<dbReference type="InterPro" id="IPR022792">
    <property type="entry name" value="T2SS_protein-GspN"/>
</dbReference>
<evidence type="ECO:0000256" key="5">
    <source>
        <dbReference type="ARBA" id="ARBA00022475"/>
    </source>
</evidence>
<keyword evidence="4" id="KW-0813">Transport</keyword>
<protein>
    <recommendedName>
        <fullName evidence="3">Type II secretion system protein N</fullName>
    </recommendedName>
    <alternativeName>
        <fullName evidence="10">General secretion pathway protein N</fullName>
    </alternativeName>
</protein>
<dbReference type="Proteomes" id="UP001061302">
    <property type="component" value="Chromosome"/>
</dbReference>
<evidence type="ECO:0000256" key="4">
    <source>
        <dbReference type="ARBA" id="ARBA00022448"/>
    </source>
</evidence>
<evidence type="ECO:0000256" key="2">
    <source>
        <dbReference type="ARBA" id="ARBA00007208"/>
    </source>
</evidence>
<sequence>MRRRVSRLGWWFGALLLLFALARLPAVLFIGQLPAPWQAGSVEGTLWQGRIGQLGVNGMQLLQDVRWQWQPAALLRGELAWQLSTRHRDQPGQARLVLGAGGARAEAVALQLPAAPLFALDKRLAAIQLGGELRIDAPLLSRTDWNATVVQWLRANAMVTPNANPFGDYRITLGREGSVPTWQIAPLGGTLAIVGNGRLTGTGPQGELTFTPASGQEAQFAPLLNLLGGSGNARTLRLDPGR</sequence>
<dbReference type="RefSeq" id="WP_263126486.1">
    <property type="nucleotide sequence ID" value="NZ_CP106753.1"/>
</dbReference>
<evidence type="ECO:0000256" key="10">
    <source>
        <dbReference type="ARBA" id="ARBA00030772"/>
    </source>
</evidence>
<gene>
    <name evidence="11" type="ORF">N8I74_08615</name>
</gene>
<keyword evidence="6" id="KW-0997">Cell inner membrane</keyword>
<reference evidence="11" key="1">
    <citation type="submission" date="2022-10" db="EMBL/GenBank/DDBJ databases">
        <title>Chitiniphilus purpureus sp. nov., a novel chitin-degrading bacterium isolated from crawfish pond sediment.</title>
        <authorList>
            <person name="Li K."/>
        </authorList>
    </citation>
    <scope>NUCLEOTIDE SEQUENCE</scope>
    <source>
        <strain evidence="11">CD1</strain>
    </source>
</reference>
<evidence type="ECO:0000256" key="3">
    <source>
        <dbReference type="ARBA" id="ARBA00021563"/>
    </source>
</evidence>
<evidence type="ECO:0000256" key="9">
    <source>
        <dbReference type="ARBA" id="ARBA00023136"/>
    </source>
</evidence>
<comment type="subcellular location">
    <subcellularLocation>
        <location evidence="1">Cell inner membrane</location>
    </subcellularLocation>
</comment>
<organism evidence="11 12">
    <name type="scientific">Chitiniphilus purpureus</name>
    <dbReference type="NCBI Taxonomy" id="2981137"/>
    <lineage>
        <taxon>Bacteria</taxon>
        <taxon>Pseudomonadati</taxon>
        <taxon>Pseudomonadota</taxon>
        <taxon>Betaproteobacteria</taxon>
        <taxon>Neisseriales</taxon>
        <taxon>Chitinibacteraceae</taxon>
        <taxon>Chitiniphilus</taxon>
    </lineage>
</organism>
<keyword evidence="8" id="KW-0653">Protein transport</keyword>
<keyword evidence="7" id="KW-0812">Transmembrane</keyword>
<keyword evidence="12" id="KW-1185">Reference proteome</keyword>
<keyword evidence="9" id="KW-0472">Membrane</keyword>
<dbReference type="Pfam" id="PF01203">
    <property type="entry name" value="T2SSN"/>
    <property type="match status" value="1"/>
</dbReference>
<evidence type="ECO:0000256" key="6">
    <source>
        <dbReference type="ARBA" id="ARBA00022519"/>
    </source>
</evidence>
<comment type="similarity">
    <text evidence="2">Belongs to the GSP N family.</text>
</comment>
<evidence type="ECO:0000313" key="12">
    <source>
        <dbReference type="Proteomes" id="UP001061302"/>
    </source>
</evidence>
<proteinExistence type="inferred from homology"/>
<evidence type="ECO:0000256" key="1">
    <source>
        <dbReference type="ARBA" id="ARBA00004533"/>
    </source>
</evidence>
<evidence type="ECO:0000256" key="8">
    <source>
        <dbReference type="ARBA" id="ARBA00022927"/>
    </source>
</evidence>
<name>A0ABY6DSQ9_9NEIS</name>
<evidence type="ECO:0000256" key="7">
    <source>
        <dbReference type="ARBA" id="ARBA00022692"/>
    </source>
</evidence>
<evidence type="ECO:0000313" key="11">
    <source>
        <dbReference type="EMBL" id="UXY17057.1"/>
    </source>
</evidence>
<keyword evidence="5" id="KW-1003">Cell membrane</keyword>
<accession>A0ABY6DSQ9</accession>
<dbReference type="EMBL" id="CP106753">
    <property type="protein sequence ID" value="UXY17057.1"/>
    <property type="molecule type" value="Genomic_DNA"/>
</dbReference>